<accession>A0A8S3S6G0</accession>
<comment type="similarity">
    <text evidence="3">Belongs to the ubiquitin-activating E1 family.</text>
</comment>
<dbReference type="InterPro" id="IPR000011">
    <property type="entry name" value="UBQ/SUMO-activ_enz_E1-like"/>
</dbReference>
<dbReference type="InterPro" id="IPR038252">
    <property type="entry name" value="UBA_E1_C_sf"/>
</dbReference>
<dbReference type="GO" id="GO:0005524">
    <property type="term" value="F:ATP binding"/>
    <property type="evidence" value="ECO:0007669"/>
    <property type="project" value="UniProtKB-KW"/>
</dbReference>
<reference evidence="12" key="1">
    <citation type="submission" date="2021-03" db="EMBL/GenBank/DDBJ databases">
        <authorList>
            <person name="Bekaert M."/>
        </authorList>
    </citation>
    <scope>NUCLEOTIDE SEQUENCE</scope>
</reference>
<evidence type="ECO:0000256" key="2">
    <source>
        <dbReference type="ARBA" id="ARBA00004906"/>
    </source>
</evidence>
<dbReference type="Gene3D" id="3.10.290.60">
    <property type="entry name" value="Ubiquitin-activating enzyme E1, UFD domain"/>
    <property type="match status" value="1"/>
</dbReference>
<dbReference type="InterPro" id="IPR042449">
    <property type="entry name" value="Ub-E1_IAD_1"/>
</dbReference>
<dbReference type="OrthoDB" id="10252231at2759"/>
<dbReference type="EC" id="6.2.1.45" evidence="4"/>
<evidence type="ECO:0000259" key="11">
    <source>
        <dbReference type="PROSITE" id="PS50871"/>
    </source>
</evidence>
<dbReference type="EMBL" id="CAJPWZ010001428">
    <property type="protein sequence ID" value="CAG2214895.1"/>
    <property type="molecule type" value="Genomic_DNA"/>
</dbReference>
<dbReference type="GO" id="GO:0031510">
    <property type="term" value="C:SUMO activating enzyme complex"/>
    <property type="evidence" value="ECO:0007669"/>
    <property type="project" value="TreeGrafter"/>
</dbReference>
<protein>
    <recommendedName>
        <fullName evidence="4">E1 ubiquitin-activating enzyme</fullName>
        <ecNumber evidence="4">6.2.1.45</ecNumber>
    </recommendedName>
</protein>
<evidence type="ECO:0000256" key="4">
    <source>
        <dbReference type="ARBA" id="ARBA00012990"/>
    </source>
</evidence>
<dbReference type="PANTHER" id="PTHR10953">
    <property type="entry name" value="UBIQUITIN-ACTIVATING ENZYME E1"/>
    <property type="match status" value="1"/>
</dbReference>
<keyword evidence="5 12" id="KW-0436">Ligase</keyword>
<dbReference type="InterPro" id="IPR045886">
    <property type="entry name" value="ThiF/MoeB/HesA"/>
</dbReference>
<dbReference type="InterPro" id="IPR019572">
    <property type="entry name" value="UBA_E1_SCCH"/>
</dbReference>
<evidence type="ECO:0000256" key="6">
    <source>
        <dbReference type="ARBA" id="ARBA00022741"/>
    </source>
</evidence>
<evidence type="ECO:0000256" key="8">
    <source>
        <dbReference type="ARBA" id="ARBA00022840"/>
    </source>
</evidence>
<feature type="region of interest" description="Disordered" evidence="10">
    <location>
        <begin position="752"/>
        <end position="771"/>
    </location>
</feature>
<dbReference type="Gene3D" id="3.40.50.12550">
    <property type="entry name" value="Ubiquitin-activating enzyme E1, inactive adenylation domain, subdomain 2"/>
    <property type="match status" value="1"/>
</dbReference>
<dbReference type="SMART" id="SM00985">
    <property type="entry name" value="UBA_e1_C"/>
    <property type="match status" value="1"/>
</dbReference>
<dbReference type="Gene3D" id="3.40.50.720">
    <property type="entry name" value="NAD(P)-binding Rossmann-like Domain"/>
    <property type="match status" value="1"/>
</dbReference>
<feature type="coiled-coil region" evidence="9">
    <location>
        <begin position="987"/>
        <end position="1032"/>
    </location>
</feature>
<feature type="domain" description="C1q" evidence="11">
    <location>
        <begin position="1037"/>
        <end position="1170"/>
    </location>
</feature>
<keyword evidence="9" id="KW-0175">Coiled coil</keyword>
<dbReference type="InterPro" id="IPR001073">
    <property type="entry name" value="C1q_dom"/>
</dbReference>
<dbReference type="Pfam" id="PF09358">
    <property type="entry name" value="E1_UFD"/>
    <property type="match status" value="1"/>
</dbReference>
<dbReference type="FunFam" id="1.10.10.2660:FF:000003">
    <property type="entry name" value="ubiquitin-like modifier-activating enzyme 6 isoform X1"/>
    <property type="match status" value="1"/>
</dbReference>
<dbReference type="AlphaFoldDB" id="A0A8S3S6G0"/>
<dbReference type="Proteomes" id="UP000683360">
    <property type="component" value="Unassembled WGS sequence"/>
</dbReference>
<evidence type="ECO:0000256" key="9">
    <source>
        <dbReference type="SAM" id="Coils"/>
    </source>
</evidence>
<dbReference type="Pfam" id="PF00899">
    <property type="entry name" value="ThiF"/>
    <property type="match status" value="2"/>
</dbReference>
<keyword evidence="8" id="KW-0067">ATP-binding</keyword>
<organism evidence="12 13">
    <name type="scientific">Mytilus edulis</name>
    <name type="common">Blue mussel</name>
    <dbReference type="NCBI Taxonomy" id="6550"/>
    <lineage>
        <taxon>Eukaryota</taxon>
        <taxon>Metazoa</taxon>
        <taxon>Spiralia</taxon>
        <taxon>Lophotrochozoa</taxon>
        <taxon>Mollusca</taxon>
        <taxon>Bivalvia</taxon>
        <taxon>Autobranchia</taxon>
        <taxon>Pteriomorphia</taxon>
        <taxon>Mytilida</taxon>
        <taxon>Mytiloidea</taxon>
        <taxon>Mytilidae</taxon>
        <taxon>Mytilinae</taxon>
        <taxon>Mytilus</taxon>
    </lineage>
</organism>
<dbReference type="GO" id="GO:0005737">
    <property type="term" value="C:cytoplasm"/>
    <property type="evidence" value="ECO:0007669"/>
    <property type="project" value="TreeGrafter"/>
</dbReference>
<keyword evidence="7" id="KW-0833">Ubl conjugation pathway</keyword>
<evidence type="ECO:0000256" key="1">
    <source>
        <dbReference type="ARBA" id="ARBA00000488"/>
    </source>
</evidence>
<dbReference type="InterPro" id="IPR018965">
    <property type="entry name" value="Ub-activating_enz_E1_C"/>
</dbReference>
<dbReference type="InterPro" id="IPR008983">
    <property type="entry name" value="Tumour_necrosis_fac-like_dom"/>
</dbReference>
<comment type="catalytic activity">
    <reaction evidence="1">
        <text>ATP + ubiquitin + [E1 ubiquitin-activating enzyme]-L-cysteine = AMP + diphosphate + S-ubiquitinyl-[E1 ubiquitin-activating enzyme]-L-cysteine.</text>
        <dbReference type="EC" id="6.2.1.45"/>
    </reaction>
</comment>
<dbReference type="GO" id="GO:0004839">
    <property type="term" value="F:ubiquitin activating enzyme activity"/>
    <property type="evidence" value="ECO:0007669"/>
    <property type="project" value="UniProtKB-EC"/>
</dbReference>
<dbReference type="FunFam" id="3.50.50.80:FF:000001">
    <property type="entry name" value="ubiquitin-like modifier-activating enzyme 1"/>
    <property type="match status" value="1"/>
</dbReference>
<dbReference type="Gene3D" id="2.40.30.180">
    <property type="entry name" value="Ubiquitin-activating enzyme E1, FCCH domain"/>
    <property type="match status" value="1"/>
</dbReference>
<dbReference type="NCBIfam" id="TIGR01408">
    <property type="entry name" value="Ube1"/>
    <property type="match status" value="1"/>
</dbReference>
<dbReference type="GO" id="GO:0019948">
    <property type="term" value="F:SUMO activating enzyme activity"/>
    <property type="evidence" value="ECO:0007669"/>
    <property type="project" value="TreeGrafter"/>
</dbReference>
<gene>
    <name evidence="12" type="ORF">MEDL_28686</name>
</gene>
<dbReference type="Gene3D" id="1.10.10.2660">
    <property type="entry name" value="Ubiquitin-activating enzyme E1, SCCH domain"/>
    <property type="match status" value="1"/>
</dbReference>
<evidence type="ECO:0000256" key="7">
    <source>
        <dbReference type="ARBA" id="ARBA00022786"/>
    </source>
</evidence>
<evidence type="ECO:0000256" key="5">
    <source>
        <dbReference type="ARBA" id="ARBA00022598"/>
    </source>
</evidence>
<sequence>MATEMEIDDSLYSRQRYVLGDHAMKKMASSSVLVYGMGGVGIEIAKNIVLAGVKALTVQDGNVSTIQDLGTQFFLREDDVKQQRNRAEASVNRLSELNPYVSMNIVTYSLEDSTDLDYLKQYQCIILTELPLSLQLKINKFCREQSPQITFISCDVYGVFCSAFCDFGDSFEVTDINGEEPRDIFIESISKDNPALVTILQVQENTWFYKIRLKSPESFTINCDTSSDEFSPYTHGGRAIQIKGQVTLKYESLEKQLYDPKILICDLSKFEAPSSIHLGFMALHKFRKENNRLPNIWCKTDAEVVLSLAKQLNEQMVTRVDSLDEDLIRMISYTCRGCFAPLCAAIGGFVAQEGLKALTGKFTPLNQMIYLDSIDVITKEDRLNPSLFQSKNDRYDLLRICIGENGCRKLSQVKLFMVGCGAIGCEMLKNYALLGVGSDGKITITDNDLIEKSNLNRQFLFRPHHIRQPKSTTAAQSVLEINPDLKIEPQQYKVCPQTEESNYPDSFFEYQDLIVNALDNVEARRYVDSRCVTNQRPLLESGTMGTKGHVQVIVPHITESYGSQRDPVDEDVPYCTLKSFPATIEHCIQWARDKFESSFVQKPSMFNKFWSKNKDAQDVIEKLLDGSSIDGGVQVSKILHNRSAAWSDCIKLGRLKFEKYFNHRAKQLLHHFPLDTKQSDGSLFWQSPKRPPVPQEFDVANENHMSFVISIARLYGHAANIAQSSQDTSTEAVIKILHSVVVPSFRPSSKRIVTDESASKPLDEGPADGDEYQDAANRIQRVINQSKSPNEVTSVMAVADFEKDDDTNGHIDFITAAANLRASMYGIECSDRLKVKRIAGRIVPAIATTTAAVAGLVSVELLKVLDMKQPIEVYKNCFLNLALPVLLLSEPGPVEKTVLKEGLTVTMWDKWEVKGNKTFVLQQFLQHFKDVYGFEATMVGHGVKMVYVPFMPGHSKRLNQTMEKLLKPHPGQKYADLVVCLQGDNEEDIEDNKLQRLENVVKEFQQQYQQQRQEDLKRIKSLENELSLHNRQTRSFQGYSRVSFTAHLSKDMLRVGNYHTIHFDHVITNNGHAYNSLDGIFRSPVTGTYVFIWTTTNKDQSYMSTELVKNGVRVSRSASDAMDHLDYAVATNFAVINLAVGDEVWIQSGTWHSGQVAGDDLSSFAGWLLD</sequence>
<dbReference type="SUPFAM" id="SSF69572">
    <property type="entry name" value="Activating enzymes of the ubiquitin-like proteins"/>
    <property type="match status" value="2"/>
</dbReference>
<dbReference type="SMART" id="SM00110">
    <property type="entry name" value="C1Q"/>
    <property type="match status" value="1"/>
</dbReference>
<evidence type="ECO:0000256" key="3">
    <source>
        <dbReference type="ARBA" id="ARBA00005673"/>
    </source>
</evidence>
<name>A0A8S3S6G0_MYTED</name>
<dbReference type="Gene3D" id="2.60.120.40">
    <property type="match status" value="1"/>
</dbReference>
<dbReference type="InterPro" id="IPR042302">
    <property type="entry name" value="E1_FCCH_sf"/>
</dbReference>
<dbReference type="Pfam" id="PF00386">
    <property type="entry name" value="C1q"/>
    <property type="match status" value="1"/>
</dbReference>
<dbReference type="InterPro" id="IPR018075">
    <property type="entry name" value="UBQ-activ_enz_E1"/>
</dbReference>
<evidence type="ECO:0000313" key="12">
    <source>
        <dbReference type="EMBL" id="CAG2214895.1"/>
    </source>
</evidence>
<dbReference type="FunFam" id="3.40.50.720:FF:000015">
    <property type="entry name" value="Ubiquitin-activating enzyme E1 1"/>
    <property type="match status" value="1"/>
</dbReference>
<comment type="pathway">
    <text evidence="2">Protein modification; protein ubiquitination.</text>
</comment>
<evidence type="ECO:0000313" key="13">
    <source>
        <dbReference type="Proteomes" id="UP000683360"/>
    </source>
</evidence>
<dbReference type="PANTHER" id="PTHR10953:SF186">
    <property type="entry name" value="UBIQUITIN-LIKE MODIFIER-ACTIVATING ENZYME 6"/>
    <property type="match status" value="1"/>
</dbReference>
<dbReference type="InterPro" id="IPR000594">
    <property type="entry name" value="ThiF_NAD_FAD-bd"/>
</dbReference>
<dbReference type="InterPro" id="IPR035985">
    <property type="entry name" value="Ubiquitin-activating_enz"/>
</dbReference>
<dbReference type="GO" id="GO:0016925">
    <property type="term" value="P:protein sumoylation"/>
    <property type="evidence" value="ECO:0007669"/>
    <property type="project" value="TreeGrafter"/>
</dbReference>
<feature type="compositionally biased region" description="Basic and acidic residues" evidence="10">
    <location>
        <begin position="752"/>
        <end position="763"/>
    </location>
</feature>
<comment type="caution">
    <text evidence="12">The sequence shown here is derived from an EMBL/GenBank/DDBJ whole genome shotgun (WGS) entry which is preliminary data.</text>
</comment>
<keyword evidence="13" id="KW-1185">Reference proteome</keyword>
<dbReference type="Pfam" id="PF10585">
    <property type="entry name" value="UBA_E1_SCCH"/>
    <property type="match status" value="1"/>
</dbReference>
<dbReference type="PRINTS" id="PR01849">
    <property type="entry name" value="UBIQUITINACT"/>
</dbReference>
<dbReference type="SUPFAM" id="SSF49842">
    <property type="entry name" value="TNF-like"/>
    <property type="match status" value="1"/>
</dbReference>
<dbReference type="PRINTS" id="PR00007">
    <property type="entry name" value="COMPLEMNTC1Q"/>
</dbReference>
<dbReference type="PROSITE" id="PS50871">
    <property type="entry name" value="C1Q"/>
    <property type="match status" value="1"/>
</dbReference>
<dbReference type="InterPro" id="IPR042063">
    <property type="entry name" value="Ubi_acti_E1_SCCH"/>
</dbReference>
<keyword evidence="6" id="KW-0547">Nucleotide-binding</keyword>
<dbReference type="Gene3D" id="3.50.50.80">
    <property type="entry name" value="Ubiquitin-activating enzyme E1, inactive adenylation domain, subdomain 1"/>
    <property type="match status" value="1"/>
</dbReference>
<evidence type="ECO:0000256" key="10">
    <source>
        <dbReference type="SAM" id="MobiDB-lite"/>
    </source>
</evidence>
<proteinExistence type="inferred from homology"/>